<keyword evidence="2" id="KW-1133">Transmembrane helix</keyword>
<keyword evidence="1" id="KW-0175">Coiled coil</keyword>
<name>A0A7Z7LHM3_9BACT</name>
<feature type="domain" description="SLH" evidence="4">
    <location>
        <begin position="22"/>
        <end position="89"/>
    </location>
</feature>
<dbReference type="PANTHER" id="PTHR43308:SF1">
    <property type="entry name" value="OUTER MEMBRANE PROTEIN ALPHA"/>
    <property type="match status" value="1"/>
</dbReference>
<keyword evidence="3" id="KW-0732">Signal</keyword>
<dbReference type="EMBL" id="LS974202">
    <property type="protein sequence ID" value="SSC14055.1"/>
    <property type="molecule type" value="Genomic_DNA"/>
</dbReference>
<keyword evidence="2" id="KW-0472">Membrane</keyword>
<evidence type="ECO:0000313" key="5">
    <source>
        <dbReference type="EMBL" id="SSC14055.1"/>
    </source>
</evidence>
<accession>A0A7Z7LHM3</accession>
<dbReference type="Proteomes" id="UP000250796">
    <property type="component" value="Chromosome MESINF"/>
</dbReference>
<keyword evidence="2" id="KW-0812">Transmembrane</keyword>
<protein>
    <submittedName>
        <fullName evidence="5">S-layer domain protein</fullName>
    </submittedName>
</protein>
<evidence type="ECO:0000256" key="3">
    <source>
        <dbReference type="SAM" id="SignalP"/>
    </source>
</evidence>
<evidence type="ECO:0000259" key="4">
    <source>
        <dbReference type="PROSITE" id="PS51272"/>
    </source>
</evidence>
<dbReference type="InterPro" id="IPR051465">
    <property type="entry name" value="Cell_Envelope_Struct_Comp"/>
</dbReference>
<keyword evidence="6" id="KW-1185">Reference proteome</keyword>
<dbReference type="PROSITE" id="PS51272">
    <property type="entry name" value="SLH"/>
    <property type="match status" value="1"/>
</dbReference>
<feature type="coiled-coil region" evidence="1">
    <location>
        <begin position="436"/>
        <end position="463"/>
    </location>
</feature>
<feature type="transmembrane region" description="Helical" evidence="2">
    <location>
        <begin position="555"/>
        <end position="575"/>
    </location>
</feature>
<reference evidence="5 6" key="1">
    <citation type="submission" date="2017-01" db="EMBL/GenBank/DDBJ databases">
        <authorList>
            <person name="Erauso G."/>
        </authorList>
    </citation>
    <scope>NUCLEOTIDE SEQUENCE [LARGE SCALE GENOMIC DNA]</scope>
    <source>
        <strain evidence="5">MESINF1</strain>
    </source>
</reference>
<sequence>MKKSLLLASLLIFGLVISSVAAPVNYVDVAQNHWAYNAVINLTNLGILNGVQGADGKLYFNGNDPLTRYQTAVMLQRTIDYIELNFAKQGTIPQSSISDAGLRSRLEALELALTDTSGKLIDTLDLQLRLTALESRVNSVGVGTTATTVTQSTIDSLRNQVMKFVEDLSLTTKKIDTLALDIQNMQNSMANLSVMETKVNDAVRRVDTLSSSLSAIQMSFSTHDRAISNLETSVKTLSTEVNEFDAKISTLTNRASTNAIEIASLKDTINTMSGNTSSIRDLQNAITSLETQIANIKLPADATKKLDDLSARVNTIASDYVKVGDTQNFVTKTDLKANLNLYAGIDELAKVKEDSASLANSLAALRSDFNSETGIIKSDIGNLQRSVNAVNEIVTLHENDLSSLKNSLSLVTSLRTDLTALNSKFNALTDQQAMNLSATQANIADLEKRMNEANNLLKVSIDADLSKIALSLDTVNTQLGKNESDIKTLKTRADTLESRLNATVTNLDRYLKTSDLETQPVITNLSDRVAEINKATVDAASKSDVETLQKKLQPWLIFSVISGLAGLGVAIYVLIAGPIP</sequence>
<dbReference type="Gene3D" id="1.10.287.1490">
    <property type="match status" value="1"/>
</dbReference>
<gene>
    <name evidence="5" type="ORF">MESINF_2615</name>
</gene>
<dbReference type="KEGG" id="minf:MESINF_2615"/>
<evidence type="ECO:0000256" key="2">
    <source>
        <dbReference type="SAM" id="Phobius"/>
    </source>
</evidence>
<organism evidence="5 6">
    <name type="scientific">Mesotoga infera</name>
    <dbReference type="NCBI Taxonomy" id="1236046"/>
    <lineage>
        <taxon>Bacteria</taxon>
        <taxon>Thermotogati</taxon>
        <taxon>Thermotogota</taxon>
        <taxon>Thermotogae</taxon>
        <taxon>Kosmotogales</taxon>
        <taxon>Kosmotogaceae</taxon>
        <taxon>Mesotoga</taxon>
    </lineage>
</organism>
<feature type="signal peptide" evidence="3">
    <location>
        <begin position="1"/>
        <end position="21"/>
    </location>
</feature>
<dbReference type="PANTHER" id="PTHR43308">
    <property type="entry name" value="OUTER MEMBRANE PROTEIN ALPHA-RELATED"/>
    <property type="match status" value="1"/>
</dbReference>
<dbReference type="RefSeq" id="WP_169700344.1">
    <property type="nucleotide sequence ID" value="NZ_LS974202.1"/>
</dbReference>
<evidence type="ECO:0000313" key="6">
    <source>
        <dbReference type="Proteomes" id="UP000250796"/>
    </source>
</evidence>
<dbReference type="AlphaFoldDB" id="A0A7Z7LHM3"/>
<proteinExistence type="predicted"/>
<dbReference type="SUPFAM" id="SSF57997">
    <property type="entry name" value="Tropomyosin"/>
    <property type="match status" value="1"/>
</dbReference>
<dbReference type="InterPro" id="IPR001119">
    <property type="entry name" value="SLH_dom"/>
</dbReference>
<evidence type="ECO:0000256" key="1">
    <source>
        <dbReference type="SAM" id="Coils"/>
    </source>
</evidence>
<feature type="chain" id="PRO_5030923404" evidence="3">
    <location>
        <begin position="22"/>
        <end position="580"/>
    </location>
</feature>